<keyword evidence="4" id="KW-1185">Reference proteome</keyword>
<name>A0A8K2A6Z9_9CYAN</name>
<accession>A0A8K2A6Z9</accession>
<organism evidence="3 4">
    <name type="scientific">Petrachloros mirabilis ULC683</name>
    <dbReference type="NCBI Taxonomy" id="2781853"/>
    <lineage>
        <taxon>Bacteria</taxon>
        <taxon>Bacillati</taxon>
        <taxon>Cyanobacteriota</taxon>
        <taxon>Cyanophyceae</taxon>
        <taxon>Synechococcales</taxon>
        <taxon>Petrachlorosaceae</taxon>
        <taxon>Petrachloros</taxon>
        <taxon>Petrachloros mirabilis</taxon>
    </lineage>
</organism>
<evidence type="ECO:0000313" key="3">
    <source>
        <dbReference type="EMBL" id="NCJ06366.1"/>
    </source>
</evidence>
<protein>
    <submittedName>
        <fullName evidence="3">Uncharacterized protein</fullName>
    </submittedName>
</protein>
<reference evidence="3" key="1">
    <citation type="submission" date="2019-12" db="EMBL/GenBank/DDBJ databases">
        <title>High-Quality draft genome sequences of three cyanobacteria isolated from the limestone walls of the Old Cathedral of Coimbra.</title>
        <authorList>
            <person name="Tiago I."/>
            <person name="Soares F."/>
            <person name="Portugal A."/>
        </authorList>
    </citation>
    <scope>NUCLEOTIDE SEQUENCE [LARGE SCALE GENOMIC DNA]</scope>
    <source>
        <strain evidence="3">C</strain>
    </source>
</reference>
<proteinExistence type="predicted"/>
<dbReference type="AlphaFoldDB" id="A0A8K2A6Z9"/>
<comment type="caution">
    <text evidence="3">The sequence shown here is derived from an EMBL/GenBank/DDBJ whole genome shotgun (WGS) entry which is preliminary data.</text>
</comment>
<dbReference type="EMBL" id="WVIC01000012">
    <property type="protein sequence ID" value="NCJ06366.1"/>
    <property type="molecule type" value="Genomic_DNA"/>
</dbReference>
<feature type="coiled-coil region" evidence="1">
    <location>
        <begin position="54"/>
        <end position="81"/>
    </location>
</feature>
<dbReference type="Proteomes" id="UP000607397">
    <property type="component" value="Unassembled WGS sequence"/>
</dbReference>
<feature type="region of interest" description="Disordered" evidence="2">
    <location>
        <begin position="121"/>
        <end position="147"/>
    </location>
</feature>
<gene>
    <name evidence="3" type="ORF">GS597_07550</name>
</gene>
<sequence>MATYDSDLTQLLSPELYQRLLAHQQQQGYATLAETLAAALSAYFGQLSQDQPASQDLKIQIHALEQRLQTLTQEVVRLRQDVPHRYDQLREQMATVRLSHSGLLRDLRQRLEALEQSLAQPADGYSSTAHESPITAVWPQTGEVGIE</sequence>
<dbReference type="RefSeq" id="WP_161824846.1">
    <property type="nucleotide sequence ID" value="NZ_WVIC01000012.1"/>
</dbReference>
<evidence type="ECO:0000256" key="1">
    <source>
        <dbReference type="SAM" id="Coils"/>
    </source>
</evidence>
<keyword evidence="1" id="KW-0175">Coiled coil</keyword>
<evidence type="ECO:0000313" key="4">
    <source>
        <dbReference type="Proteomes" id="UP000607397"/>
    </source>
</evidence>
<evidence type="ECO:0000256" key="2">
    <source>
        <dbReference type="SAM" id="MobiDB-lite"/>
    </source>
</evidence>